<dbReference type="Pfam" id="PF00378">
    <property type="entry name" value="ECH_1"/>
    <property type="match status" value="1"/>
</dbReference>
<dbReference type="InParanoid" id="A0A2J6THL2"/>
<dbReference type="Proteomes" id="UP000235371">
    <property type="component" value="Unassembled WGS sequence"/>
</dbReference>
<dbReference type="CDD" id="cd06558">
    <property type="entry name" value="crotonase-like"/>
    <property type="match status" value="1"/>
</dbReference>
<evidence type="ECO:0000256" key="1">
    <source>
        <dbReference type="ARBA" id="ARBA00005254"/>
    </source>
</evidence>
<organism evidence="2 3">
    <name type="scientific">Hyaloscypha bicolor E</name>
    <dbReference type="NCBI Taxonomy" id="1095630"/>
    <lineage>
        <taxon>Eukaryota</taxon>
        <taxon>Fungi</taxon>
        <taxon>Dikarya</taxon>
        <taxon>Ascomycota</taxon>
        <taxon>Pezizomycotina</taxon>
        <taxon>Leotiomycetes</taxon>
        <taxon>Helotiales</taxon>
        <taxon>Hyaloscyphaceae</taxon>
        <taxon>Hyaloscypha</taxon>
        <taxon>Hyaloscypha bicolor</taxon>
    </lineage>
</organism>
<gene>
    <name evidence="2" type="ORF">K444DRAFT_717116</name>
</gene>
<accession>A0A2J6THL2</accession>
<dbReference type="OrthoDB" id="2018133at2759"/>
<protein>
    <submittedName>
        <fullName evidence="2">ClpP/crotonase</fullName>
    </submittedName>
</protein>
<comment type="similarity">
    <text evidence="1">Belongs to the enoyl-CoA hydratase/isomerase family.</text>
</comment>
<dbReference type="GeneID" id="36596473"/>
<dbReference type="PANTHER" id="PTHR43684:SF4">
    <property type="entry name" value="ENOYL-COA HYDRATASE_ISOMERASE FAMILY PROTEIN (AFU_ORTHOLOGUE AFUA_1G01890)"/>
    <property type="match status" value="1"/>
</dbReference>
<proteinExistence type="inferred from homology"/>
<dbReference type="Gene3D" id="1.10.12.10">
    <property type="entry name" value="Lyase 2-enoyl-coa Hydratase, Chain A, domain 2"/>
    <property type="match status" value="1"/>
</dbReference>
<dbReference type="PANTHER" id="PTHR43684">
    <property type="match status" value="1"/>
</dbReference>
<dbReference type="InterPro" id="IPR014748">
    <property type="entry name" value="Enoyl-CoA_hydra_C"/>
</dbReference>
<keyword evidence="3" id="KW-1185">Reference proteome</keyword>
<dbReference type="STRING" id="1095630.A0A2J6THL2"/>
<sequence length="297" mass="33295">MKPKIVVPPAPPRSYSTPIVLSQITLLHRPDSSSTATPVAIIRMPRIEKNNVFTSVMEHDLVRAFNTLDQDNRVKAITITSKGNNFYAGTDLGIGLERTEGIAGKEHRDGESLTKRNRGGRVALAIHRYRKPTIAAIQGPAIGKGITMTLPMTIHLEWKGAKIIFVFSQRGVVMEAASSFFLPISWGIHVPHTSPPLARLFRFIASICTCLMRQMMWRNPGLAEGVHLLASELMWELHDKEDKKGGFKAFLEKRRPIMKGNLKDGMPRNVLWWEGIDTRPKSGDRDENRLRAGEICN</sequence>
<evidence type="ECO:0000313" key="3">
    <source>
        <dbReference type="Proteomes" id="UP000235371"/>
    </source>
</evidence>
<dbReference type="InterPro" id="IPR051053">
    <property type="entry name" value="ECH/Chromodomain_protein"/>
</dbReference>
<name>A0A2J6THL2_9HELO</name>
<dbReference type="Gene3D" id="3.90.226.10">
    <property type="entry name" value="2-enoyl-CoA Hydratase, Chain A, domain 1"/>
    <property type="match status" value="1"/>
</dbReference>
<evidence type="ECO:0000313" key="2">
    <source>
        <dbReference type="EMBL" id="PMD62448.1"/>
    </source>
</evidence>
<dbReference type="InterPro" id="IPR001753">
    <property type="entry name" value="Enoyl-CoA_hydra/iso"/>
</dbReference>
<dbReference type="SUPFAM" id="SSF52096">
    <property type="entry name" value="ClpP/crotonase"/>
    <property type="match status" value="1"/>
</dbReference>
<dbReference type="InterPro" id="IPR029045">
    <property type="entry name" value="ClpP/crotonase-like_dom_sf"/>
</dbReference>
<dbReference type="AlphaFoldDB" id="A0A2J6THL2"/>
<reference evidence="2 3" key="1">
    <citation type="submission" date="2016-04" db="EMBL/GenBank/DDBJ databases">
        <title>A degradative enzymes factory behind the ericoid mycorrhizal symbiosis.</title>
        <authorList>
            <consortium name="DOE Joint Genome Institute"/>
            <person name="Martino E."/>
            <person name="Morin E."/>
            <person name="Grelet G."/>
            <person name="Kuo A."/>
            <person name="Kohler A."/>
            <person name="Daghino S."/>
            <person name="Barry K."/>
            <person name="Choi C."/>
            <person name="Cichocki N."/>
            <person name="Clum A."/>
            <person name="Copeland A."/>
            <person name="Hainaut M."/>
            <person name="Haridas S."/>
            <person name="Labutti K."/>
            <person name="Lindquist E."/>
            <person name="Lipzen A."/>
            <person name="Khouja H.-R."/>
            <person name="Murat C."/>
            <person name="Ohm R."/>
            <person name="Olson A."/>
            <person name="Spatafora J."/>
            <person name="Veneault-Fourrey C."/>
            <person name="Henrissat B."/>
            <person name="Grigoriev I."/>
            <person name="Martin F."/>
            <person name="Perotto S."/>
        </authorList>
    </citation>
    <scope>NUCLEOTIDE SEQUENCE [LARGE SCALE GENOMIC DNA]</scope>
    <source>
        <strain evidence="2 3">E</strain>
    </source>
</reference>
<dbReference type="EMBL" id="KZ613783">
    <property type="protein sequence ID" value="PMD62448.1"/>
    <property type="molecule type" value="Genomic_DNA"/>
</dbReference>
<dbReference type="RefSeq" id="XP_024739352.1">
    <property type="nucleotide sequence ID" value="XM_024888397.1"/>
</dbReference>